<dbReference type="SUPFAM" id="SSF53474">
    <property type="entry name" value="alpha/beta-Hydrolases"/>
    <property type="match status" value="1"/>
</dbReference>
<dbReference type="GO" id="GO:0008474">
    <property type="term" value="F:palmitoyl-(protein) hydrolase activity"/>
    <property type="evidence" value="ECO:0007669"/>
    <property type="project" value="UniProtKB-EC"/>
</dbReference>
<protein>
    <recommendedName>
        <fullName evidence="4">Acyl-protein thioesterase 1</fullName>
        <ecNumber evidence="3">3.1.2.22</ecNumber>
    </recommendedName>
    <alternativeName>
        <fullName evidence="10">Palmitoyl-protein hydrolase</fullName>
    </alternativeName>
</protein>
<evidence type="ECO:0000256" key="3">
    <source>
        <dbReference type="ARBA" id="ARBA00012423"/>
    </source>
</evidence>
<evidence type="ECO:0000256" key="10">
    <source>
        <dbReference type="ARBA" id="ARBA00031195"/>
    </source>
</evidence>
<evidence type="ECO:0000313" key="15">
    <source>
        <dbReference type="Proteomes" id="UP000188320"/>
    </source>
</evidence>
<organism evidence="14 15">
    <name type="scientific">Zancudomyces culisetae</name>
    <name type="common">Gut fungus</name>
    <name type="synonym">Smittium culisetae</name>
    <dbReference type="NCBI Taxonomy" id="1213189"/>
    <lineage>
        <taxon>Eukaryota</taxon>
        <taxon>Fungi</taxon>
        <taxon>Fungi incertae sedis</taxon>
        <taxon>Zoopagomycota</taxon>
        <taxon>Kickxellomycotina</taxon>
        <taxon>Harpellomycetes</taxon>
        <taxon>Harpellales</taxon>
        <taxon>Legeriomycetaceae</taxon>
        <taxon>Zancudomyces</taxon>
    </lineage>
</organism>
<evidence type="ECO:0000256" key="6">
    <source>
        <dbReference type="ARBA" id="ARBA00022801"/>
    </source>
</evidence>
<dbReference type="EMBL" id="LSSK01001317">
    <property type="protein sequence ID" value="OMH80061.1"/>
    <property type="molecule type" value="Genomic_DNA"/>
</dbReference>
<dbReference type="EMBL" id="LSSK01001248">
    <property type="protein sequence ID" value="OMH80264.1"/>
    <property type="molecule type" value="Genomic_DNA"/>
</dbReference>
<comment type="caution">
    <text evidence="14">The sequence shown here is derived from an EMBL/GenBank/DDBJ whole genome shotgun (WGS) entry which is preliminary data.</text>
</comment>
<keyword evidence="7" id="KW-0276">Fatty acid metabolism</keyword>
<evidence type="ECO:0000256" key="7">
    <source>
        <dbReference type="ARBA" id="ARBA00022832"/>
    </source>
</evidence>
<keyword evidence="6" id="KW-0378">Hydrolase</keyword>
<dbReference type="PANTHER" id="PTHR10655:SF17">
    <property type="entry name" value="LYSOPHOSPHOLIPASE-LIKE PROTEIN 1"/>
    <property type="match status" value="1"/>
</dbReference>
<gene>
    <name evidence="14" type="ORF">AX774_g6311</name>
    <name evidence="13" type="ORF">AX774_g6503</name>
</gene>
<dbReference type="PANTHER" id="PTHR10655">
    <property type="entry name" value="LYSOPHOSPHOLIPASE-RELATED"/>
    <property type="match status" value="1"/>
</dbReference>
<evidence type="ECO:0000313" key="13">
    <source>
        <dbReference type="EMBL" id="OMH80061.1"/>
    </source>
</evidence>
<keyword evidence="5" id="KW-0963">Cytoplasm</keyword>
<dbReference type="Gene3D" id="3.40.50.1820">
    <property type="entry name" value="alpha/beta hydrolase"/>
    <property type="match status" value="1"/>
</dbReference>
<keyword evidence="15" id="KW-1185">Reference proteome</keyword>
<evidence type="ECO:0000259" key="12">
    <source>
        <dbReference type="Pfam" id="PF02230"/>
    </source>
</evidence>
<sequence>MLRAVIRPPTKKHTATVIFLHGLGDSGHGWSSIADSLSSSLPHVKFIFPHAPSIPITLNFGMSMPGWYDIFSLENLDKHDEKGLLNSVSQVNSLISQEINQHGISASRIVLGGFSQGAAMSYLTGVTSELKLGGIIALSGYLPLGNKISTMVTETSKAVPIFAGHGTADPVVRYEYGTKSVDALKKLGYNVDFKSYRGMEHSSCQQELVDIAQFLAKTIPDA</sequence>
<name>A0A1R1PH13_ZANCU</name>
<dbReference type="InterPro" id="IPR003140">
    <property type="entry name" value="PLipase/COase/thioEstase"/>
</dbReference>
<evidence type="ECO:0000256" key="5">
    <source>
        <dbReference type="ARBA" id="ARBA00022490"/>
    </source>
</evidence>
<reference evidence="15" key="1">
    <citation type="submission" date="2017-01" db="EMBL/GenBank/DDBJ databases">
        <authorList>
            <person name="Wang Y."/>
            <person name="White M."/>
            <person name="Kvist S."/>
            <person name="Moncalvo J.-M."/>
        </authorList>
    </citation>
    <scope>NUCLEOTIDE SEQUENCE [LARGE SCALE GENOMIC DNA]</scope>
    <source>
        <strain evidence="15">COL-18-3</strain>
    </source>
</reference>
<dbReference type="GO" id="GO:0006631">
    <property type="term" value="P:fatty acid metabolic process"/>
    <property type="evidence" value="ECO:0007669"/>
    <property type="project" value="UniProtKB-KW"/>
</dbReference>
<proteinExistence type="inferred from homology"/>
<accession>A0A1R1PH13</accession>
<feature type="domain" description="Phospholipase/carboxylesterase/thioesterase" evidence="12">
    <location>
        <begin position="4"/>
        <end position="219"/>
    </location>
</feature>
<evidence type="ECO:0000256" key="1">
    <source>
        <dbReference type="ARBA" id="ARBA00004496"/>
    </source>
</evidence>
<evidence type="ECO:0000256" key="9">
    <source>
        <dbReference type="ARBA" id="ARBA00029392"/>
    </source>
</evidence>
<evidence type="ECO:0000256" key="2">
    <source>
        <dbReference type="ARBA" id="ARBA00006499"/>
    </source>
</evidence>
<comment type="function">
    <text evidence="9">Hydrolyzes fatty acids from S-acylated cysteine residues in proteins with a strong preference for palmitoylated G-alpha proteins over other acyl substrates. Mediates the deacylation of G-alpha proteins such as GPA1 in vivo, but has weak or no activity toward palmitoylated Ras proteins. Has weak lysophospholipase activity in vitro; however such activity may not exist in vivo.</text>
</comment>
<dbReference type="EC" id="3.1.2.22" evidence="3"/>
<comment type="catalytic activity">
    <reaction evidence="11">
        <text>S-hexadecanoyl-L-cysteinyl-[protein] + H2O = L-cysteinyl-[protein] + hexadecanoate + H(+)</text>
        <dbReference type="Rhea" id="RHEA:19233"/>
        <dbReference type="Rhea" id="RHEA-COMP:10131"/>
        <dbReference type="Rhea" id="RHEA-COMP:11032"/>
        <dbReference type="ChEBI" id="CHEBI:7896"/>
        <dbReference type="ChEBI" id="CHEBI:15377"/>
        <dbReference type="ChEBI" id="CHEBI:15378"/>
        <dbReference type="ChEBI" id="CHEBI:29950"/>
        <dbReference type="ChEBI" id="CHEBI:74151"/>
        <dbReference type="EC" id="3.1.2.22"/>
    </reaction>
</comment>
<comment type="subcellular location">
    <subcellularLocation>
        <location evidence="1">Cytoplasm</location>
    </subcellularLocation>
</comment>
<comment type="similarity">
    <text evidence="2">Belongs to the AB hydrolase superfamily. AB hydrolase 2 family.</text>
</comment>
<dbReference type="InterPro" id="IPR029058">
    <property type="entry name" value="AB_hydrolase_fold"/>
</dbReference>
<dbReference type="Pfam" id="PF02230">
    <property type="entry name" value="Abhydrolase_2"/>
    <property type="match status" value="1"/>
</dbReference>
<keyword evidence="8" id="KW-0443">Lipid metabolism</keyword>
<reference evidence="14" key="2">
    <citation type="submission" date="2017-01" db="EMBL/GenBank/DDBJ databases">
        <authorList>
            <person name="Mah S.A."/>
            <person name="Swanson W.J."/>
            <person name="Moy G.W."/>
            <person name="Vacquier V.D."/>
        </authorList>
    </citation>
    <scope>NUCLEOTIDE SEQUENCE [LARGE SCALE GENOMIC DNA]</scope>
    <source>
        <strain evidence="14">COL-18-3</strain>
    </source>
</reference>
<dbReference type="FunFam" id="3.40.50.1820:FF:000010">
    <property type="entry name" value="Acyl-protein thioesterase 2"/>
    <property type="match status" value="1"/>
</dbReference>
<evidence type="ECO:0000256" key="4">
    <source>
        <dbReference type="ARBA" id="ARBA00014923"/>
    </source>
</evidence>
<dbReference type="AlphaFoldDB" id="A0A1R1PH13"/>
<dbReference type="InterPro" id="IPR050565">
    <property type="entry name" value="LYPA1-2/EST-like"/>
</dbReference>
<evidence type="ECO:0000256" key="8">
    <source>
        <dbReference type="ARBA" id="ARBA00023098"/>
    </source>
</evidence>
<evidence type="ECO:0000313" key="14">
    <source>
        <dbReference type="EMBL" id="OMH80264.1"/>
    </source>
</evidence>
<dbReference type="GO" id="GO:0052689">
    <property type="term" value="F:carboxylic ester hydrolase activity"/>
    <property type="evidence" value="ECO:0007669"/>
    <property type="project" value="TreeGrafter"/>
</dbReference>
<dbReference type="GO" id="GO:0005737">
    <property type="term" value="C:cytoplasm"/>
    <property type="evidence" value="ECO:0007669"/>
    <property type="project" value="UniProtKB-SubCell"/>
</dbReference>
<dbReference type="OrthoDB" id="2418081at2759"/>
<dbReference type="Proteomes" id="UP000188320">
    <property type="component" value="Unassembled WGS sequence"/>
</dbReference>
<evidence type="ECO:0000256" key="11">
    <source>
        <dbReference type="ARBA" id="ARBA00047337"/>
    </source>
</evidence>